<dbReference type="InParanoid" id="A0A1E7ET14"/>
<dbReference type="Proteomes" id="UP000095751">
    <property type="component" value="Unassembled WGS sequence"/>
</dbReference>
<name>A0A1E7ET14_9STRA</name>
<proteinExistence type="predicted"/>
<protein>
    <submittedName>
        <fullName evidence="1">Uncharacterized protein</fullName>
    </submittedName>
</protein>
<gene>
    <name evidence="1" type="ORF">FRACYDRAFT_249603</name>
</gene>
<reference evidence="1 2" key="1">
    <citation type="submission" date="2016-09" db="EMBL/GenBank/DDBJ databases">
        <title>Extensive genetic diversity and differential bi-allelic expression allows diatom success in the polar Southern Ocean.</title>
        <authorList>
            <consortium name="DOE Joint Genome Institute"/>
            <person name="Mock T."/>
            <person name="Otillar R.P."/>
            <person name="Strauss J."/>
            <person name="Dupont C."/>
            <person name="Frickenhaus S."/>
            <person name="Maumus F."/>
            <person name="Mcmullan M."/>
            <person name="Sanges R."/>
            <person name="Schmutz J."/>
            <person name="Toseland A."/>
            <person name="Valas R."/>
            <person name="Veluchamy A."/>
            <person name="Ward B.J."/>
            <person name="Allen A."/>
            <person name="Barry K."/>
            <person name="Falciatore A."/>
            <person name="Ferrante M."/>
            <person name="Fortunato A.E."/>
            <person name="Gloeckner G."/>
            <person name="Gruber A."/>
            <person name="Hipkin R."/>
            <person name="Janech M."/>
            <person name="Kroth P."/>
            <person name="Leese F."/>
            <person name="Lindquist E."/>
            <person name="Lyon B.R."/>
            <person name="Martin J."/>
            <person name="Mayer C."/>
            <person name="Parker M."/>
            <person name="Quesneville H."/>
            <person name="Raymond J."/>
            <person name="Uhlig C."/>
            <person name="Valentin K.U."/>
            <person name="Worden A.Z."/>
            <person name="Armbrust E.V."/>
            <person name="Bowler C."/>
            <person name="Green B."/>
            <person name="Moulton V."/>
            <person name="Van Oosterhout C."/>
            <person name="Grigoriev I."/>
        </authorList>
    </citation>
    <scope>NUCLEOTIDE SEQUENCE [LARGE SCALE GENOMIC DNA]</scope>
    <source>
        <strain evidence="1 2">CCMP1102</strain>
    </source>
</reference>
<dbReference type="KEGG" id="fcy:FRACYDRAFT_249603"/>
<accession>A0A1E7ET14</accession>
<organism evidence="1 2">
    <name type="scientific">Fragilariopsis cylindrus CCMP1102</name>
    <dbReference type="NCBI Taxonomy" id="635003"/>
    <lineage>
        <taxon>Eukaryota</taxon>
        <taxon>Sar</taxon>
        <taxon>Stramenopiles</taxon>
        <taxon>Ochrophyta</taxon>
        <taxon>Bacillariophyta</taxon>
        <taxon>Bacillariophyceae</taxon>
        <taxon>Bacillariophycidae</taxon>
        <taxon>Bacillariales</taxon>
        <taxon>Bacillariaceae</taxon>
        <taxon>Fragilariopsis</taxon>
    </lineage>
</organism>
<keyword evidence="2" id="KW-1185">Reference proteome</keyword>
<sequence>MYSLYRTKSLSMFDGPTFKTTENDTVYPVARAMPAASEPIVMAAQAQPVPPQAEAQTSYSVQVPEGCGPFDLTRVPLAGEQLYDVPVPDGYTEGMIFQVAVSSPDQHQQHHQQLIPPMILSPPP</sequence>
<dbReference type="AlphaFoldDB" id="A0A1E7ET14"/>
<dbReference type="EMBL" id="KV784379">
    <property type="protein sequence ID" value="OEU08703.1"/>
    <property type="molecule type" value="Genomic_DNA"/>
</dbReference>
<evidence type="ECO:0000313" key="2">
    <source>
        <dbReference type="Proteomes" id="UP000095751"/>
    </source>
</evidence>
<evidence type="ECO:0000313" key="1">
    <source>
        <dbReference type="EMBL" id="OEU08703.1"/>
    </source>
</evidence>